<dbReference type="InterPro" id="IPR036291">
    <property type="entry name" value="NAD(P)-bd_dom_sf"/>
</dbReference>
<dbReference type="Proteomes" id="UP001244011">
    <property type="component" value="Unassembled WGS sequence"/>
</dbReference>
<comment type="caution">
    <text evidence="5">The sequence shown here is derived from an EMBL/GenBank/DDBJ whole genome shotgun (WGS) entry which is preliminary data.</text>
</comment>
<dbReference type="SUPFAM" id="SSF48179">
    <property type="entry name" value="6-phosphogluconate dehydrogenase C-terminal domain-like"/>
    <property type="match status" value="1"/>
</dbReference>
<dbReference type="PIRSF" id="PIRSF000124">
    <property type="entry name" value="UDPglc_GDPman_dh"/>
    <property type="match status" value="1"/>
</dbReference>
<evidence type="ECO:0000259" key="3">
    <source>
        <dbReference type="Pfam" id="PF00984"/>
    </source>
</evidence>
<feature type="domain" description="UDP-glucose/GDP-mannose dehydrogenase dimerisation" evidence="3">
    <location>
        <begin position="244"/>
        <end position="316"/>
    </location>
</feature>
<dbReference type="PIRSF" id="PIRSF500136">
    <property type="entry name" value="UDP_ManNAc_DH"/>
    <property type="match status" value="1"/>
</dbReference>
<evidence type="ECO:0000259" key="4">
    <source>
        <dbReference type="Pfam" id="PF03721"/>
    </source>
</evidence>
<comment type="similarity">
    <text evidence="1 2">Belongs to the UDP-glucose/GDP-mannose dehydrogenase family.</text>
</comment>
<dbReference type="GO" id="GO:0051287">
    <property type="term" value="F:NAD binding"/>
    <property type="evidence" value="ECO:0007669"/>
    <property type="project" value="InterPro"/>
</dbReference>
<organism evidence="5 6">
    <name type="scientific">Phialemonium atrogriseum</name>
    <dbReference type="NCBI Taxonomy" id="1093897"/>
    <lineage>
        <taxon>Eukaryota</taxon>
        <taxon>Fungi</taxon>
        <taxon>Dikarya</taxon>
        <taxon>Ascomycota</taxon>
        <taxon>Pezizomycotina</taxon>
        <taxon>Sordariomycetes</taxon>
        <taxon>Sordariomycetidae</taxon>
        <taxon>Cephalothecales</taxon>
        <taxon>Cephalothecaceae</taxon>
        <taxon>Phialemonium</taxon>
    </lineage>
</organism>
<protein>
    <recommendedName>
        <fullName evidence="7">UDP-glucose/GDP-mannose dehydrogenase C-terminal domain-containing protein</fullName>
    </recommendedName>
</protein>
<dbReference type="Pfam" id="PF03721">
    <property type="entry name" value="UDPG_MGDP_dh_N"/>
    <property type="match status" value="1"/>
</dbReference>
<keyword evidence="6" id="KW-1185">Reference proteome</keyword>
<dbReference type="EMBL" id="MU839035">
    <property type="protein sequence ID" value="KAK1762640.1"/>
    <property type="molecule type" value="Genomic_DNA"/>
</dbReference>
<accession>A0AAJ0BR15</accession>
<dbReference type="SUPFAM" id="SSF51735">
    <property type="entry name" value="NAD(P)-binding Rossmann-fold domains"/>
    <property type="match status" value="1"/>
</dbReference>
<evidence type="ECO:0008006" key="7">
    <source>
        <dbReference type="Google" id="ProtNLM"/>
    </source>
</evidence>
<evidence type="ECO:0000313" key="5">
    <source>
        <dbReference type="EMBL" id="KAK1762640.1"/>
    </source>
</evidence>
<dbReference type="InterPro" id="IPR001732">
    <property type="entry name" value="UDP-Glc/GDP-Man_DH_N"/>
</dbReference>
<feature type="domain" description="UDP-glucose/GDP-mannose dehydrogenase N-terminal" evidence="4">
    <location>
        <begin position="98"/>
        <end position="217"/>
    </location>
</feature>
<dbReference type="InterPro" id="IPR008927">
    <property type="entry name" value="6-PGluconate_DH-like_C_sf"/>
</dbReference>
<sequence length="454" mass="49289">MAATLAPTLPKRPGPLSLDLALTARKWASLDQDFFPPTPPLDYHSPKADLVSALPTSVLPNTKPLVAVLGVGYVGTHLIENFSSKYDTLGYDISLKRIDEVEKQFTDNSRVKLTTNPKHLSEATHYLISVPTLLLSDKSIDSSYLRSALDTVATHARPGSTIVIESSVAVGMTRELLGPIAVAGRFFAGMSPERVDPGRIEPPAHAIPKVISGLDDVAPGSLDSIMRLYSAVFDHVVPVSRPEVAEMTKLYENCQRMICIAYANEMADACIPHGIDPFEVCSAASTKPFGYMPYMPGIGVGGHCIPVNPYYLLSNSSFPLLQAATETMWRRPGEIARRAIQSLTGGPDGKDRPGSSPRPRVLVVGVGFKRGQATLSNSPGLDLIRHLSLSGRVDVTFADTLVSQDSVPDVARLDDDEWNRETLESFDMIIVNVHQVGFDFGLLSELQGVRVETW</sequence>
<dbReference type="GO" id="GO:0000271">
    <property type="term" value="P:polysaccharide biosynthetic process"/>
    <property type="evidence" value="ECO:0007669"/>
    <property type="project" value="InterPro"/>
</dbReference>
<evidence type="ECO:0000313" key="6">
    <source>
        <dbReference type="Proteomes" id="UP001244011"/>
    </source>
</evidence>
<reference evidence="5" key="1">
    <citation type="submission" date="2023-06" db="EMBL/GenBank/DDBJ databases">
        <title>Genome-scale phylogeny and comparative genomics of the fungal order Sordariales.</title>
        <authorList>
            <consortium name="Lawrence Berkeley National Laboratory"/>
            <person name="Hensen N."/>
            <person name="Bonometti L."/>
            <person name="Westerberg I."/>
            <person name="Brannstrom I.O."/>
            <person name="Guillou S."/>
            <person name="Cros-Aarteil S."/>
            <person name="Calhoun S."/>
            <person name="Haridas S."/>
            <person name="Kuo A."/>
            <person name="Mondo S."/>
            <person name="Pangilinan J."/>
            <person name="Riley R."/>
            <person name="Labutti K."/>
            <person name="Andreopoulos B."/>
            <person name="Lipzen A."/>
            <person name="Chen C."/>
            <person name="Yanf M."/>
            <person name="Daum C."/>
            <person name="Ng V."/>
            <person name="Clum A."/>
            <person name="Steindorff A."/>
            <person name="Ohm R."/>
            <person name="Martin F."/>
            <person name="Silar P."/>
            <person name="Natvig D."/>
            <person name="Lalanne C."/>
            <person name="Gautier V."/>
            <person name="Ament-Velasquez S.L."/>
            <person name="Kruys A."/>
            <person name="Hutchinson M.I."/>
            <person name="Powell A.J."/>
            <person name="Barry K."/>
            <person name="Miller A.N."/>
            <person name="Grigoriev I.V."/>
            <person name="Debuchy R."/>
            <person name="Gladieux P."/>
            <person name="Thoren M.H."/>
            <person name="Johannesson H."/>
        </authorList>
    </citation>
    <scope>NUCLEOTIDE SEQUENCE</scope>
    <source>
        <strain evidence="5">8032-3</strain>
    </source>
</reference>
<dbReference type="AlphaFoldDB" id="A0AAJ0BR15"/>
<proteinExistence type="inferred from homology"/>
<dbReference type="InterPro" id="IPR014026">
    <property type="entry name" value="UDP-Glc/GDP-Man_DH_dimer"/>
</dbReference>
<dbReference type="GO" id="GO:0016616">
    <property type="term" value="F:oxidoreductase activity, acting on the CH-OH group of donors, NAD or NADP as acceptor"/>
    <property type="evidence" value="ECO:0007669"/>
    <property type="project" value="InterPro"/>
</dbReference>
<dbReference type="PANTHER" id="PTHR43491:SF2">
    <property type="entry name" value="UDP-N-ACETYL-D-MANNOSAMINE DEHYDROGENASE"/>
    <property type="match status" value="1"/>
</dbReference>
<dbReference type="RefSeq" id="XP_060278853.1">
    <property type="nucleotide sequence ID" value="XM_060432075.1"/>
</dbReference>
<dbReference type="GeneID" id="85315262"/>
<evidence type="ECO:0000256" key="1">
    <source>
        <dbReference type="ARBA" id="ARBA00006601"/>
    </source>
</evidence>
<gene>
    <name evidence="5" type="ORF">QBC33DRAFT_600195</name>
</gene>
<dbReference type="Pfam" id="PF00984">
    <property type="entry name" value="UDPG_MGDP_dh"/>
    <property type="match status" value="1"/>
</dbReference>
<evidence type="ECO:0000256" key="2">
    <source>
        <dbReference type="PIRNR" id="PIRNR000124"/>
    </source>
</evidence>
<dbReference type="PANTHER" id="PTHR43491">
    <property type="entry name" value="UDP-N-ACETYL-D-MANNOSAMINE DEHYDROGENASE"/>
    <property type="match status" value="1"/>
</dbReference>
<name>A0AAJ0BR15_9PEZI</name>
<dbReference type="Gene3D" id="3.40.50.720">
    <property type="entry name" value="NAD(P)-binding Rossmann-like Domain"/>
    <property type="match status" value="2"/>
</dbReference>
<dbReference type="GO" id="GO:0016628">
    <property type="term" value="F:oxidoreductase activity, acting on the CH-CH group of donors, NAD or NADP as acceptor"/>
    <property type="evidence" value="ECO:0007669"/>
    <property type="project" value="InterPro"/>
</dbReference>
<dbReference type="InterPro" id="IPR028359">
    <property type="entry name" value="UDP_ManNAc/GlcNAc_DH"/>
</dbReference>
<dbReference type="NCBIfam" id="TIGR03026">
    <property type="entry name" value="NDP-sugDHase"/>
    <property type="match status" value="1"/>
</dbReference>
<dbReference type="InterPro" id="IPR017476">
    <property type="entry name" value="UDP-Glc/GDP-Man"/>
</dbReference>